<keyword evidence="1" id="KW-0175">Coiled coil</keyword>
<dbReference type="AlphaFoldDB" id="A0AAN7GTK5"/>
<feature type="domain" description="NWD NACHT-NTPase N-terminal" evidence="3">
    <location>
        <begin position="114"/>
        <end position="324"/>
    </location>
</feature>
<evidence type="ECO:0000259" key="3">
    <source>
        <dbReference type="Pfam" id="PF17100"/>
    </source>
</evidence>
<organism evidence="4 5">
    <name type="scientific">Podospora fimiseda</name>
    <dbReference type="NCBI Taxonomy" id="252190"/>
    <lineage>
        <taxon>Eukaryota</taxon>
        <taxon>Fungi</taxon>
        <taxon>Dikarya</taxon>
        <taxon>Ascomycota</taxon>
        <taxon>Pezizomycotina</taxon>
        <taxon>Sordariomycetes</taxon>
        <taxon>Sordariomycetidae</taxon>
        <taxon>Sordariales</taxon>
        <taxon>Podosporaceae</taxon>
        <taxon>Podospora</taxon>
    </lineage>
</organism>
<reference evidence="4" key="2">
    <citation type="submission" date="2023-05" db="EMBL/GenBank/DDBJ databases">
        <authorList>
            <consortium name="Lawrence Berkeley National Laboratory"/>
            <person name="Steindorff A."/>
            <person name="Hensen N."/>
            <person name="Bonometti L."/>
            <person name="Westerberg I."/>
            <person name="Brannstrom I.O."/>
            <person name="Guillou S."/>
            <person name="Cros-Aarteil S."/>
            <person name="Calhoun S."/>
            <person name="Haridas S."/>
            <person name="Kuo A."/>
            <person name="Mondo S."/>
            <person name="Pangilinan J."/>
            <person name="Riley R."/>
            <person name="Labutti K."/>
            <person name="Andreopoulos B."/>
            <person name="Lipzen A."/>
            <person name="Chen C."/>
            <person name="Yanf M."/>
            <person name="Daum C."/>
            <person name="Ng V."/>
            <person name="Clum A."/>
            <person name="Ohm R."/>
            <person name="Martin F."/>
            <person name="Silar P."/>
            <person name="Natvig D."/>
            <person name="Lalanne C."/>
            <person name="Gautier V."/>
            <person name="Ament-Velasquez S.L."/>
            <person name="Kruys A."/>
            <person name="Hutchinson M.I."/>
            <person name="Powell A.J."/>
            <person name="Barry K."/>
            <person name="Miller A.N."/>
            <person name="Grigoriev I.V."/>
            <person name="Debuchy R."/>
            <person name="Gladieux P."/>
            <person name="Thoren M.H."/>
            <person name="Johannesson H."/>
        </authorList>
    </citation>
    <scope>NUCLEOTIDE SEQUENCE</scope>
    <source>
        <strain evidence="4">CBS 990.96</strain>
    </source>
</reference>
<keyword evidence="5" id="KW-1185">Reference proteome</keyword>
<protein>
    <recommendedName>
        <fullName evidence="3">NWD NACHT-NTPase N-terminal domain-containing protein</fullName>
    </recommendedName>
</protein>
<evidence type="ECO:0000256" key="1">
    <source>
        <dbReference type="SAM" id="Coils"/>
    </source>
</evidence>
<sequence>MVLCNCSALLLGCKKKPKAPQPPQPKNAPVLPSHEIASTPSSIKQGPGVEAEFHEPNELVIPNPSAEVSAEQIERIESQDSAESCSHAIEPSNTVPVHPDTPTDLVLPETNSCWCVARKCFAEKDAGLWKNFMHVVSKISATNIQEFSSDQEASFEGVMLSVVETQLHKINVRRWKLRFSGRETPVELRTLVQGMARVAQATRTGWTAPEAIDPVMTGLPLAGVAVLVDLIASDTSEYEAMLKGIYEANDIICLYTEIEKRSMSVASTDGIRRRFRENMVEIYEAVLRFLAKASCQLDQRTAKRDSGNAVKKHDWVTQLMVMKECRARCDRFIQDLQGQDLRQFQERIEAAMKEMNQNLELLQRSIKNPETEKLIQWASDFESVAHKAHRRFRDLMSERYADSSGVWLRQELKLGLPLLDGKRDREEIEKLVIQILTERAFMWVKLQLERIFGAGGQRAIHSMEDLKALLNKVKEEEERFGSQHRSQRLLDAVCDRILEVNAPLGSKSKEKRIASRVYKVLLSGLHGKCSIDWLAALISYPEDADVETEDEEVTPDFIRPLCNNFVFADLQDGGTV</sequence>
<evidence type="ECO:0000313" key="5">
    <source>
        <dbReference type="Proteomes" id="UP001301958"/>
    </source>
</evidence>
<feature type="region of interest" description="Disordered" evidence="2">
    <location>
        <begin position="77"/>
        <end position="100"/>
    </location>
</feature>
<dbReference type="Pfam" id="PF17100">
    <property type="entry name" value="NACHT_N"/>
    <property type="match status" value="1"/>
</dbReference>
<dbReference type="InterPro" id="IPR031359">
    <property type="entry name" value="NACHT_N"/>
</dbReference>
<feature type="region of interest" description="Disordered" evidence="2">
    <location>
        <begin position="15"/>
        <end position="48"/>
    </location>
</feature>
<gene>
    <name evidence="4" type="ORF">QBC38DRAFT_458223</name>
</gene>
<evidence type="ECO:0000313" key="4">
    <source>
        <dbReference type="EMBL" id="KAK4224537.1"/>
    </source>
</evidence>
<dbReference type="EMBL" id="MU865390">
    <property type="protein sequence ID" value="KAK4224537.1"/>
    <property type="molecule type" value="Genomic_DNA"/>
</dbReference>
<accession>A0AAN7GTK5</accession>
<dbReference type="Proteomes" id="UP001301958">
    <property type="component" value="Unassembled WGS sequence"/>
</dbReference>
<evidence type="ECO:0000256" key="2">
    <source>
        <dbReference type="SAM" id="MobiDB-lite"/>
    </source>
</evidence>
<name>A0AAN7GTK5_9PEZI</name>
<comment type="caution">
    <text evidence="4">The sequence shown here is derived from an EMBL/GenBank/DDBJ whole genome shotgun (WGS) entry which is preliminary data.</text>
</comment>
<reference evidence="4" key="1">
    <citation type="journal article" date="2023" name="Mol. Phylogenet. Evol.">
        <title>Genome-scale phylogeny and comparative genomics of the fungal order Sordariales.</title>
        <authorList>
            <person name="Hensen N."/>
            <person name="Bonometti L."/>
            <person name="Westerberg I."/>
            <person name="Brannstrom I.O."/>
            <person name="Guillou S."/>
            <person name="Cros-Aarteil S."/>
            <person name="Calhoun S."/>
            <person name="Haridas S."/>
            <person name="Kuo A."/>
            <person name="Mondo S."/>
            <person name="Pangilinan J."/>
            <person name="Riley R."/>
            <person name="LaButti K."/>
            <person name="Andreopoulos B."/>
            <person name="Lipzen A."/>
            <person name="Chen C."/>
            <person name="Yan M."/>
            <person name="Daum C."/>
            <person name="Ng V."/>
            <person name="Clum A."/>
            <person name="Steindorff A."/>
            <person name="Ohm R.A."/>
            <person name="Martin F."/>
            <person name="Silar P."/>
            <person name="Natvig D.O."/>
            <person name="Lalanne C."/>
            <person name="Gautier V."/>
            <person name="Ament-Velasquez S.L."/>
            <person name="Kruys A."/>
            <person name="Hutchinson M.I."/>
            <person name="Powell A.J."/>
            <person name="Barry K."/>
            <person name="Miller A.N."/>
            <person name="Grigoriev I.V."/>
            <person name="Debuchy R."/>
            <person name="Gladieux P."/>
            <person name="Hiltunen Thoren M."/>
            <person name="Johannesson H."/>
        </authorList>
    </citation>
    <scope>NUCLEOTIDE SEQUENCE</scope>
    <source>
        <strain evidence="4">CBS 990.96</strain>
    </source>
</reference>
<proteinExistence type="predicted"/>
<feature type="coiled-coil region" evidence="1">
    <location>
        <begin position="341"/>
        <end position="372"/>
    </location>
</feature>